<sequence>MSISMKGGKDLAAFLQAFPAHIQKGAVRSALTAAAKPVRDQARANAPRKSGKLAKAIKTSSPKVEQDGRVTIKVQLKGQHSYLGHFIEYGVRPHFISAGDSDLSARKLTQKARREGSSEEGGVLKIGDTFVSGVVMHPGIAAKPFLRPALDARADDAVRAFGDRIRTYLKDKSGLTAPAILTEVEE</sequence>
<dbReference type="Pfam" id="PF04883">
    <property type="entry name" value="HK97-gp10_like"/>
    <property type="match status" value="1"/>
</dbReference>
<organism evidence="2 3">
    <name type="scientific">Sphingobium agri</name>
    <dbReference type="NCBI Taxonomy" id="2933566"/>
    <lineage>
        <taxon>Bacteria</taxon>
        <taxon>Pseudomonadati</taxon>
        <taxon>Pseudomonadota</taxon>
        <taxon>Alphaproteobacteria</taxon>
        <taxon>Sphingomonadales</taxon>
        <taxon>Sphingomonadaceae</taxon>
        <taxon>Sphingobium</taxon>
    </lineage>
</organism>
<name>A0ABT0DXE6_9SPHN</name>
<reference evidence="2 3" key="1">
    <citation type="submission" date="2022-04" db="EMBL/GenBank/DDBJ databases">
        <authorList>
            <person name="Huq M.A."/>
        </authorList>
    </citation>
    <scope>NUCLEOTIDE SEQUENCE [LARGE SCALE GENOMIC DNA]</scope>
    <source>
        <strain evidence="2 3">MAH-33</strain>
    </source>
</reference>
<protein>
    <submittedName>
        <fullName evidence="2">HK97 gp10 family phage protein</fullName>
    </submittedName>
</protein>
<proteinExistence type="predicted"/>
<dbReference type="RefSeq" id="WP_247231342.1">
    <property type="nucleotide sequence ID" value="NZ_JALKHS010000006.1"/>
</dbReference>
<feature type="region of interest" description="Disordered" evidence="1">
    <location>
        <begin position="38"/>
        <end position="60"/>
    </location>
</feature>
<gene>
    <name evidence="2" type="ORF">MU848_09285</name>
</gene>
<keyword evidence="3" id="KW-1185">Reference proteome</keyword>
<dbReference type="Proteomes" id="UP001203512">
    <property type="component" value="Unassembled WGS sequence"/>
</dbReference>
<evidence type="ECO:0000313" key="3">
    <source>
        <dbReference type="Proteomes" id="UP001203512"/>
    </source>
</evidence>
<accession>A0ABT0DXE6</accession>
<dbReference type="EMBL" id="JALKHS010000006">
    <property type="protein sequence ID" value="MCK0531770.1"/>
    <property type="molecule type" value="Genomic_DNA"/>
</dbReference>
<dbReference type="InterPro" id="IPR010064">
    <property type="entry name" value="HK97-gp10_tail"/>
</dbReference>
<evidence type="ECO:0000313" key="2">
    <source>
        <dbReference type="EMBL" id="MCK0531770.1"/>
    </source>
</evidence>
<comment type="caution">
    <text evidence="2">The sequence shown here is derived from an EMBL/GenBank/DDBJ whole genome shotgun (WGS) entry which is preliminary data.</text>
</comment>
<evidence type="ECO:0000256" key="1">
    <source>
        <dbReference type="SAM" id="MobiDB-lite"/>
    </source>
</evidence>
<dbReference type="NCBIfam" id="TIGR01725">
    <property type="entry name" value="phge_HK97_gp10"/>
    <property type="match status" value="1"/>
</dbReference>